<dbReference type="SUPFAM" id="SSF53623">
    <property type="entry name" value="MurD-like peptide ligases, catalytic domain"/>
    <property type="match status" value="1"/>
</dbReference>
<dbReference type="UniPathway" id="UPA00219"/>
<keyword evidence="4 9" id="KW-0436">Ligase</keyword>
<evidence type="ECO:0000256" key="2">
    <source>
        <dbReference type="ARBA" id="ARBA00004752"/>
    </source>
</evidence>
<evidence type="ECO:0000256" key="1">
    <source>
        <dbReference type="ARBA" id="ARBA00004496"/>
    </source>
</evidence>
<dbReference type="GO" id="GO:0005524">
    <property type="term" value="F:ATP binding"/>
    <property type="evidence" value="ECO:0007669"/>
    <property type="project" value="UniProtKB-KW"/>
</dbReference>
<evidence type="ECO:0000259" key="8">
    <source>
        <dbReference type="Pfam" id="PF08245"/>
    </source>
</evidence>
<dbReference type="SUPFAM" id="SSF53244">
    <property type="entry name" value="MurD-like peptide ligases, peptide-binding domain"/>
    <property type="match status" value="1"/>
</dbReference>
<dbReference type="EMBL" id="MHUZ01000010">
    <property type="protein sequence ID" value="OHA86039.1"/>
    <property type="molecule type" value="Genomic_DNA"/>
</dbReference>
<comment type="pathway">
    <text evidence="2">Cell wall biogenesis; peptidoglycan biosynthesis.</text>
</comment>
<dbReference type="InterPro" id="IPR005762">
    <property type="entry name" value="MurD"/>
</dbReference>
<dbReference type="GO" id="GO:0051301">
    <property type="term" value="P:cell division"/>
    <property type="evidence" value="ECO:0007669"/>
    <property type="project" value="InterPro"/>
</dbReference>
<keyword evidence="7" id="KW-0812">Transmembrane</keyword>
<comment type="subcellular location">
    <subcellularLocation>
        <location evidence="1">Cytoplasm</location>
    </subcellularLocation>
</comment>
<dbReference type="InterPro" id="IPR036565">
    <property type="entry name" value="Mur-like_cat_sf"/>
</dbReference>
<dbReference type="InterPro" id="IPR036615">
    <property type="entry name" value="Mur_ligase_C_dom_sf"/>
</dbReference>
<dbReference type="GO" id="GO:0008360">
    <property type="term" value="P:regulation of cell shape"/>
    <property type="evidence" value="ECO:0007669"/>
    <property type="project" value="InterPro"/>
</dbReference>
<dbReference type="NCBIfam" id="TIGR01087">
    <property type="entry name" value="murD"/>
    <property type="match status" value="1"/>
</dbReference>
<keyword evidence="3" id="KW-0963">Cytoplasm</keyword>
<dbReference type="PANTHER" id="PTHR43692">
    <property type="entry name" value="UDP-N-ACETYLMURAMOYLALANINE--D-GLUTAMATE LIGASE"/>
    <property type="match status" value="1"/>
</dbReference>
<dbReference type="Gene3D" id="3.40.1190.10">
    <property type="entry name" value="Mur-like, catalytic domain"/>
    <property type="match status" value="1"/>
</dbReference>
<dbReference type="Gene3D" id="3.40.50.720">
    <property type="entry name" value="NAD(P)-binding Rossmann-like Domain"/>
    <property type="match status" value="1"/>
</dbReference>
<keyword evidence="7" id="KW-1133">Transmembrane helix</keyword>
<name>A0A1G2SN35_9BACT</name>
<dbReference type="STRING" id="1802730.A2591_01445"/>
<evidence type="ECO:0000256" key="4">
    <source>
        <dbReference type="ARBA" id="ARBA00022598"/>
    </source>
</evidence>
<evidence type="ECO:0000256" key="5">
    <source>
        <dbReference type="ARBA" id="ARBA00022741"/>
    </source>
</evidence>
<evidence type="ECO:0000256" key="6">
    <source>
        <dbReference type="ARBA" id="ARBA00022840"/>
    </source>
</evidence>
<comment type="caution">
    <text evidence="9">The sequence shown here is derived from an EMBL/GenBank/DDBJ whole genome shotgun (WGS) entry which is preliminary data.</text>
</comment>
<dbReference type="GO" id="GO:0009252">
    <property type="term" value="P:peptidoglycan biosynthetic process"/>
    <property type="evidence" value="ECO:0007669"/>
    <property type="project" value="UniProtKB-UniPathway"/>
</dbReference>
<dbReference type="SUPFAM" id="SSF51984">
    <property type="entry name" value="MurCD N-terminal domain"/>
    <property type="match status" value="1"/>
</dbReference>
<dbReference type="Pfam" id="PF21799">
    <property type="entry name" value="MurD-like_N"/>
    <property type="match status" value="1"/>
</dbReference>
<keyword evidence="7" id="KW-0472">Membrane</keyword>
<evidence type="ECO:0000256" key="3">
    <source>
        <dbReference type="ARBA" id="ARBA00022490"/>
    </source>
</evidence>
<feature type="transmembrane region" description="Helical" evidence="7">
    <location>
        <begin position="12"/>
        <end position="31"/>
    </location>
</feature>
<protein>
    <submittedName>
        <fullName evidence="9">UDP-N-acetylmuramoylalanine--D-glutamate ligase</fullName>
    </submittedName>
</protein>
<dbReference type="PANTHER" id="PTHR43692:SF1">
    <property type="entry name" value="UDP-N-ACETYLMURAMOYLALANINE--D-GLUTAMATE LIGASE"/>
    <property type="match status" value="1"/>
</dbReference>
<evidence type="ECO:0000313" key="10">
    <source>
        <dbReference type="Proteomes" id="UP000178168"/>
    </source>
</evidence>
<proteinExistence type="predicted"/>
<dbReference type="GO" id="GO:0005737">
    <property type="term" value="C:cytoplasm"/>
    <property type="evidence" value="ECO:0007669"/>
    <property type="project" value="UniProtKB-SubCell"/>
</dbReference>
<dbReference type="InterPro" id="IPR013221">
    <property type="entry name" value="Mur_ligase_cen"/>
</dbReference>
<dbReference type="AlphaFoldDB" id="A0A1G2SN35"/>
<reference evidence="9 10" key="1">
    <citation type="journal article" date="2016" name="Nat. Commun.">
        <title>Thousands of microbial genomes shed light on interconnected biogeochemical processes in an aquifer system.</title>
        <authorList>
            <person name="Anantharaman K."/>
            <person name="Brown C.T."/>
            <person name="Hug L.A."/>
            <person name="Sharon I."/>
            <person name="Castelle C.J."/>
            <person name="Probst A.J."/>
            <person name="Thomas B.C."/>
            <person name="Singh A."/>
            <person name="Wilkins M.J."/>
            <person name="Karaoz U."/>
            <person name="Brodie E.L."/>
            <person name="Williams K.H."/>
            <person name="Hubbard S.S."/>
            <person name="Banfield J.F."/>
        </authorList>
    </citation>
    <scope>NUCLEOTIDE SEQUENCE [LARGE SCALE GENOMIC DNA]</scope>
</reference>
<keyword evidence="6" id="KW-0067">ATP-binding</keyword>
<organism evidence="9 10">
    <name type="scientific">Candidatus Yonathbacteria bacterium RIFOXYD1_FULL_52_36</name>
    <dbReference type="NCBI Taxonomy" id="1802730"/>
    <lineage>
        <taxon>Bacteria</taxon>
        <taxon>Candidatus Yonathiibacteriota</taxon>
    </lineage>
</organism>
<feature type="domain" description="Mur ligase central" evidence="8">
    <location>
        <begin position="122"/>
        <end position="311"/>
    </location>
</feature>
<dbReference type="Pfam" id="PF08245">
    <property type="entry name" value="Mur_ligase_M"/>
    <property type="match status" value="1"/>
</dbReference>
<gene>
    <name evidence="9" type="ORF">A2591_01445</name>
</gene>
<evidence type="ECO:0000313" key="9">
    <source>
        <dbReference type="EMBL" id="OHA86039.1"/>
    </source>
</evidence>
<accession>A0A1G2SN35</accession>
<keyword evidence="5" id="KW-0547">Nucleotide-binding</keyword>
<dbReference type="Gene3D" id="3.90.190.20">
    <property type="entry name" value="Mur ligase, C-terminal domain"/>
    <property type="match status" value="1"/>
</dbReference>
<sequence length="482" mass="52988">MSPNEYLKGKKVLVVVLGIHGGGVATAKWLFAHGAKVSVTDLRTADELAASLKKFTPKERSGISFVLGGQHEKDFQTHDIVVLGPGVPRESKYLAAAVKAKRDIQNDASLFFKFTENQVIAVTGTRGKTTTTHWIAELLSKKYGPIVPTGNNPKNPFLAELRALEKTKDKKRPVVVEASSWQLEYAARGGKAPHVAVITNIFPDHLNRYGGSIEAYAKAKAEIFRLQDANDTLILNADNRFTSFFLKRKPKARIQYFSMKPLAKNRDGMFADKGALWWKEGKEVKKICSIKTFAKERGEHSVANVMAAILSVRVLEPRLNVTESQLRKLPGVYMRQEVVLERKGLKVVNDSTATSPDGTIAAIKTFAGKSTVFIVGGTNKDLSFDDLAKEVKCSVPPSHLVLLGGSATDGLVHALSKKKYFGKTAPQRLETLKECVERARGIIGTKGTIVFSPGAASFEKFKNEFDRGEQFNKLAKEIFARG</sequence>
<dbReference type="Proteomes" id="UP000178168">
    <property type="component" value="Unassembled WGS sequence"/>
</dbReference>
<evidence type="ECO:0000256" key="7">
    <source>
        <dbReference type="SAM" id="Phobius"/>
    </source>
</evidence>
<dbReference type="GO" id="GO:0008764">
    <property type="term" value="F:UDP-N-acetylmuramoylalanine-D-glutamate ligase activity"/>
    <property type="evidence" value="ECO:0007669"/>
    <property type="project" value="InterPro"/>
</dbReference>